<dbReference type="InterPro" id="IPR004799">
    <property type="entry name" value="Periplasmic_diS_OxRdtase_DsbE"/>
</dbReference>
<keyword evidence="8" id="KW-0614">Plasmid</keyword>
<evidence type="ECO:0000256" key="2">
    <source>
        <dbReference type="ARBA" id="ARBA00007758"/>
    </source>
</evidence>
<dbReference type="CDD" id="cd03010">
    <property type="entry name" value="TlpA_like_DsbE"/>
    <property type="match status" value="1"/>
</dbReference>
<geneLocation type="plasmid" evidence="8 9">
    <name>unnamed2</name>
</geneLocation>
<protein>
    <submittedName>
        <fullName evidence="8">DsbE family thiol:disulfide interchange protein</fullName>
    </submittedName>
</protein>
<keyword evidence="3" id="KW-0201">Cytochrome c-type biogenesis</keyword>
<dbReference type="SUPFAM" id="SSF52833">
    <property type="entry name" value="Thioredoxin-like"/>
    <property type="match status" value="1"/>
</dbReference>
<reference evidence="8" key="1">
    <citation type="submission" date="2022-12" db="EMBL/GenBank/DDBJ databases">
        <title>Jiella pelagia sp. nov., isolated from phosphonate enriched culture of Northwest Pacific surface seawater.</title>
        <authorList>
            <person name="Shin D.Y."/>
            <person name="Hwang C.Y."/>
        </authorList>
    </citation>
    <scope>NUCLEOTIDE SEQUENCE</scope>
    <source>
        <strain evidence="8">HL-NP1</strain>
        <plasmid evidence="8">unnamed2</plasmid>
    </source>
</reference>
<dbReference type="PROSITE" id="PS00194">
    <property type="entry name" value="THIOREDOXIN_1"/>
    <property type="match status" value="1"/>
</dbReference>
<comment type="subcellular location">
    <subcellularLocation>
        <location evidence="1">Cell envelope</location>
    </subcellularLocation>
</comment>
<dbReference type="RefSeq" id="WP_083591559.1">
    <property type="nucleotide sequence ID" value="NZ_CP114030.1"/>
</dbReference>
<evidence type="ECO:0000256" key="4">
    <source>
        <dbReference type="ARBA" id="ARBA00023157"/>
    </source>
</evidence>
<dbReference type="PANTHER" id="PTHR42852">
    <property type="entry name" value="THIOL:DISULFIDE INTERCHANGE PROTEIN DSBE"/>
    <property type="match status" value="1"/>
</dbReference>
<comment type="similarity">
    <text evidence="2">Belongs to the thioredoxin family. DsbE subfamily.</text>
</comment>
<dbReference type="EMBL" id="CP114030">
    <property type="protein sequence ID" value="WAP71411.1"/>
    <property type="molecule type" value="Genomic_DNA"/>
</dbReference>
<keyword evidence="9" id="KW-1185">Reference proteome</keyword>
<keyword evidence="6" id="KW-0472">Membrane</keyword>
<evidence type="ECO:0000256" key="3">
    <source>
        <dbReference type="ARBA" id="ARBA00022748"/>
    </source>
</evidence>
<keyword evidence="6" id="KW-1133">Transmembrane helix</keyword>
<feature type="transmembrane region" description="Helical" evidence="6">
    <location>
        <begin position="35"/>
        <end position="56"/>
    </location>
</feature>
<dbReference type="InterPro" id="IPR050553">
    <property type="entry name" value="Thioredoxin_ResA/DsbE_sf"/>
</dbReference>
<evidence type="ECO:0000313" key="8">
    <source>
        <dbReference type="EMBL" id="WAP71411.1"/>
    </source>
</evidence>
<dbReference type="PROSITE" id="PS51352">
    <property type="entry name" value="THIOREDOXIN_2"/>
    <property type="match status" value="1"/>
</dbReference>
<evidence type="ECO:0000256" key="5">
    <source>
        <dbReference type="ARBA" id="ARBA00023284"/>
    </source>
</evidence>
<evidence type="ECO:0000259" key="7">
    <source>
        <dbReference type="PROSITE" id="PS51352"/>
    </source>
</evidence>
<evidence type="ECO:0000256" key="6">
    <source>
        <dbReference type="SAM" id="Phobius"/>
    </source>
</evidence>
<keyword evidence="4" id="KW-1015">Disulfide bond</keyword>
<name>A0ABY7C6L6_9HYPH</name>
<dbReference type="Pfam" id="PF08534">
    <property type="entry name" value="Redoxin"/>
    <property type="match status" value="1"/>
</dbReference>
<dbReference type="Proteomes" id="UP001164020">
    <property type="component" value="Plasmid unnamed2"/>
</dbReference>
<keyword evidence="5" id="KW-0676">Redox-active center</keyword>
<dbReference type="PANTHER" id="PTHR42852:SF6">
    <property type="entry name" value="THIOL:DISULFIDE INTERCHANGE PROTEIN DSBE"/>
    <property type="match status" value="1"/>
</dbReference>
<organism evidence="8 9">
    <name type="scientific">Jiella pelagia</name>
    <dbReference type="NCBI Taxonomy" id="2986949"/>
    <lineage>
        <taxon>Bacteria</taxon>
        <taxon>Pseudomonadati</taxon>
        <taxon>Pseudomonadota</taxon>
        <taxon>Alphaproteobacteria</taxon>
        <taxon>Hyphomicrobiales</taxon>
        <taxon>Aurantimonadaceae</taxon>
        <taxon>Jiella</taxon>
    </lineage>
</organism>
<dbReference type="InterPro" id="IPR017937">
    <property type="entry name" value="Thioredoxin_CS"/>
</dbReference>
<dbReference type="Gene3D" id="3.40.30.10">
    <property type="entry name" value="Glutaredoxin"/>
    <property type="match status" value="1"/>
</dbReference>
<dbReference type="InterPro" id="IPR013766">
    <property type="entry name" value="Thioredoxin_domain"/>
</dbReference>
<proteinExistence type="inferred from homology"/>
<evidence type="ECO:0000313" key="9">
    <source>
        <dbReference type="Proteomes" id="UP001164020"/>
    </source>
</evidence>
<dbReference type="InterPro" id="IPR036249">
    <property type="entry name" value="Thioredoxin-like_sf"/>
</dbReference>
<keyword evidence="6" id="KW-0812">Transmembrane</keyword>
<feature type="domain" description="Thioredoxin" evidence="7">
    <location>
        <begin position="66"/>
        <end position="208"/>
    </location>
</feature>
<accession>A0ABY7C6L6</accession>
<gene>
    <name evidence="8" type="ORF">OH818_28410</name>
</gene>
<dbReference type="InterPro" id="IPR013740">
    <property type="entry name" value="Redoxin"/>
</dbReference>
<sequence>MSAISRSARTSTSSQQSAADEQANVAIVPSFGRRYALAFLPVGIFAGLAVALGVGLGRDPSVLPSPLIGKPIPEFSLPPVQGRTLGLSTADLKGEVSLVNVFASWCVACREEHPVFMQLSQSGAVSIHGINYKDRPQDAAEWLDTLGDPYTRTGSDLDGRVAIDWGVYGVPETFVIDAQGRIALKQVGPITPEIYRDKIGPLIEALRSRAQGGAS</sequence>
<dbReference type="NCBIfam" id="TIGR00385">
    <property type="entry name" value="dsbE"/>
    <property type="match status" value="1"/>
</dbReference>
<evidence type="ECO:0000256" key="1">
    <source>
        <dbReference type="ARBA" id="ARBA00004196"/>
    </source>
</evidence>